<evidence type="ECO:0000313" key="2">
    <source>
        <dbReference type="Proteomes" id="UP000000600"/>
    </source>
</evidence>
<dbReference type="KEGG" id="ptm:GSPATT00014923001"/>
<dbReference type="InParanoid" id="A0DAE9"/>
<organism evidence="1 2">
    <name type="scientific">Paramecium tetraurelia</name>
    <dbReference type="NCBI Taxonomy" id="5888"/>
    <lineage>
        <taxon>Eukaryota</taxon>
        <taxon>Sar</taxon>
        <taxon>Alveolata</taxon>
        <taxon>Ciliophora</taxon>
        <taxon>Intramacronucleata</taxon>
        <taxon>Oligohymenophorea</taxon>
        <taxon>Peniculida</taxon>
        <taxon>Parameciidae</taxon>
        <taxon>Paramecium</taxon>
    </lineage>
</organism>
<proteinExistence type="predicted"/>
<sequence length="152" mass="18425">MNSLGKRIGNDPLLISNKLRKSRETSLICMEFEAINENLIDLIWQINLKIHYQRSLLMIWSIEQLKRYLEYLNNKIENVKLYSNFKIRLNSFGTKFKRKRYYIQSSIENLTYWQKPIQFRDNETQRQKIDIDFYKLVRNAQLPLMAKQTAKD</sequence>
<reference evidence="1 2" key="1">
    <citation type="journal article" date="2006" name="Nature">
        <title>Global trends of whole-genome duplications revealed by the ciliate Paramecium tetraurelia.</title>
        <authorList>
            <consortium name="Genoscope"/>
            <person name="Aury J.-M."/>
            <person name="Jaillon O."/>
            <person name="Duret L."/>
            <person name="Noel B."/>
            <person name="Jubin C."/>
            <person name="Porcel B.M."/>
            <person name="Segurens B."/>
            <person name="Daubin V."/>
            <person name="Anthouard V."/>
            <person name="Aiach N."/>
            <person name="Arnaiz O."/>
            <person name="Billaut A."/>
            <person name="Beisson J."/>
            <person name="Blanc I."/>
            <person name="Bouhouche K."/>
            <person name="Camara F."/>
            <person name="Duharcourt S."/>
            <person name="Guigo R."/>
            <person name="Gogendeau D."/>
            <person name="Katinka M."/>
            <person name="Keller A.-M."/>
            <person name="Kissmehl R."/>
            <person name="Klotz C."/>
            <person name="Koll F."/>
            <person name="Le Moue A."/>
            <person name="Lepere C."/>
            <person name="Malinsky S."/>
            <person name="Nowacki M."/>
            <person name="Nowak J.K."/>
            <person name="Plattner H."/>
            <person name="Poulain J."/>
            <person name="Ruiz F."/>
            <person name="Serrano V."/>
            <person name="Zagulski M."/>
            <person name="Dessen P."/>
            <person name="Betermier M."/>
            <person name="Weissenbach J."/>
            <person name="Scarpelli C."/>
            <person name="Schachter V."/>
            <person name="Sperling L."/>
            <person name="Meyer E."/>
            <person name="Cohen J."/>
            <person name="Wincker P."/>
        </authorList>
    </citation>
    <scope>NUCLEOTIDE SEQUENCE [LARGE SCALE GENOMIC DNA]</scope>
    <source>
        <strain evidence="1 2">Stock d4-2</strain>
    </source>
</reference>
<name>A0DAE9_PARTE</name>
<gene>
    <name evidence="1" type="ORF">GSPATT00014923001</name>
</gene>
<dbReference type="HOGENOM" id="CLU_1725860_0_0_1"/>
<dbReference type="GeneID" id="5033198"/>
<evidence type="ECO:0000313" key="1">
    <source>
        <dbReference type="EMBL" id="CAK80016.1"/>
    </source>
</evidence>
<dbReference type="Proteomes" id="UP000000600">
    <property type="component" value="Unassembled WGS sequence"/>
</dbReference>
<dbReference type="RefSeq" id="XP_001447413.1">
    <property type="nucleotide sequence ID" value="XM_001447376.1"/>
</dbReference>
<accession>A0DAE9</accession>
<dbReference type="AlphaFoldDB" id="A0DAE9"/>
<dbReference type="EMBL" id="CT868352">
    <property type="protein sequence ID" value="CAK80016.1"/>
    <property type="molecule type" value="Genomic_DNA"/>
</dbReference>
<protein>
    <submittedName>
        <fullName evidence="1">Uncharacterized protein</fullName>
    </submittedName>
</protein>
<keyword evidence="2" id="KW-1185">Reference proteome</keyword>